<evidence type="ECO:0000313" key="2">
    <source>
        <dbReference type="Proteomes" id="UP000199518"/>
    </source>
</evidence>
<evidence type="ECO:0000313" key="1">
    <source>
        <dbReference type="EMBL" id="SFH99935.1"/>
    </source>
</evidence>
<proteinExistence type="predicted"/>
<accession>A0A1I3ELQ7</accession>
<organism evidence="1 2">
    <name type="scientific">Planctomicrobium piriforme</name>
    <dbReference type="NCBI Taxonomy" id="1576369"/>
    <lineage>
        <taxon>Bacteria</taxon>
        <taxon>Pseudomonadati</taxon>
        <taxon>Planctomycetota</taxon>
        <taxon>Planctomycetia</taxon>
        <taxon>Planctomycetales</taxon>
        <taxon>Planctomycetaceae</taxon>
        <taxon>Planctomicrobium</taxon>
    </lineage>
</organism>
<name>A0A1I3ELQ7_9PLAN</name>
<sequence>MVFSGWIEKRAGSKGVAGSGVQNLLIERRQRWRFSVRRGFQTNVSRAINPVYRTAGSLACVDGHETCSRSIGP</sequence>
<reference evidence="2" key="1">
    <citation type="submission" date="2016-10" db="EMBL/GenBank/DDBJ databases">
        <authorList>
            <person name="Varghese N."/>
            <person name="Submissions S."/>
        </authorList>
    </citation>
    <scope>NUCLEOTIDE SEQUENCE [LARGE SCALE GENOMIC DNA]</scope>
    <source>
        <strain evidence="2">DSM 26348</strain>
    </source>
</reference>
<dbReference type="STRING" id="1576369.SAMN05421753_104281"/>
<dbReference type="EMBL" id="FOQD01000004">
    <property type="protein sequence ID" value="SFH99935.1"/>
    <property type="molecule type" value="Genomic_DNA"/>
</dbReference>
<dbReference type="AlphaFoldDB" id="A0A1I3ELQ7"/>
<gene>
    <name evidence="1" type="ORF">SAMN05421753_104281</name>
</gene>
<dbReference type="Proteomes" id="UP000199518">
    <property type="component" value="Unassembled WGS sequence"/>
</dbReference>
<protein>
    <submittedName>
        <fullName evidence="1">Uncharacterized protein</fullName>
    </submittedName>
</protein>
<keyword evidence="2" id="KW-1185">Reference proteome</keyword>